<dbReference type="InterPro" id="IPR003593">
    <property type="entry name" value="AAA+_ATPase"/>
</dbReference>
<feature type="transmembrane region" description="Helical" evidence="10">
    <location>
        <begin position="285"/>
        <end position="306"/>
    </location>
</feature>
<name>A0A930YQF0_9ACTN</name>
<keyword evidence="4 10" id="KW-0812">Transmembrane</keyword>
<evidence type="ECO:0000256" key="3">
    <source>
        <dbReference type="ARBA" id="ARBA00022475"/>
    </source>
</evidence>
<protein>
    <submittedName>
        <fullName evidence="13">ABC transporter ATP-binding protein</fullName>
    </submittedName>
</protein>
<dbReference type="GO" id="GO:0005886">
    <property type="term" value="C:plasma membrane"/>
    <property type="evidence" value="ECO:0007669"/>
    <property type="project" value="UniProtKB-SubCell"/>
</dbReference>
<feature type="transmembrane region" description="Helical" evidence="10">
    <location>
        <begin position="59"/>
        <end position="80"/>
    </location>
</feature>
<evidence type="ECO:0000313" key="13">
    <source>
        <dbReference type="EMBL" id="MBF4808804.1"/>
    </source>
</evidence>
<dbReference type="EMBL" id="JABZGT010000027">
    <property type="protein sequence ID" value="MBF4808804.1"/>
    <property type="molecule type" value="Genomic_DNA"/>
</dbReference>
<dbReference type="Pfam" id="PF00664">
    <property type="entry name" value="ABC_membrane"/>
    <property type="match status" value="1"/>
</dbReference>
<sequence>MSEEITSTEELENIIESTEAETAMVPSALTGIVDVSNLSIKEIALVLSKSIGEFKRDTILTPLFVLIETILEILIPFRTANLVDTLRTGAELNAVIQSGAVLAAMAMLSLLFGTLSGISVAKASTGFARNLRRDMFRNIQNFSFTTIDAFSSSSLVTRLTTDISNVQMAFMMLIRLAVRAPFMFIAAFIAGFIMGGWLAIIFVAVMPLLGIGLYFIISRVIPIFKKVFKRYDALNESAEENLAGIRVVKSFVNENFERQKFDKASEELREDFTAAERLMALNSPFMNFTIYVLFVFILYFGSYLIVSSQGTAFGVGQLSSLITYGFMMLMALMMLSFVFAMIIIAEEGARRICEVLLATSTINNPENPLTEVTDGSIDFENVGFSYSGPEGREALSGVDLHINSGEVIGIIGGTGSAKSTLVQLIPRLYDVTAGSVSVGGHNVKDYDIDTLRGAVAMVLQKNVLFSGTIKENLLWGNPDATDEEILEAARLAQADSFVQTFPDKYETHIEQGGNNVSGGQKQRLCIARALLRRPKVLILDDSTSAVDTKTDSLIRSGLKDFLPDTTKIIIAQRTSSIEESDKIIVLDNGRINAIGTHKELLKDNPIYREVYFSQNKQSVDENQSQEGEVTSHE</sequence>
<dbReference type="InterPro" id="IPR017871">
    <property type="entry name" value="ABC_transporter-like_CS"/>
</dbReference>
<dbReference type="GO" id="GO:0005524">
    <property type="term" value="F:ATP binding"/>
    <property type="evidence" value="ECO:0007669"/>
    <property type="project" value="UniProtKB-KW"/>
</dbReference>
<evidence type="ECO:0000256" key="10">
    <source>
        <dbReference type="SAM" id="Phobius"/>
    </source>
</evidence>
<accession>A0A930YQF0</accession>
<feature type="transmembrane region" description="Helical" evidence="10">
    <location>
        <begin position="200"/>
        <end position="221"/>
    </location>
</feature>
<dbReference type="InterPro" id="IPR039421">
    <property type="entry name" value="Type_1_exporter"/>
</dbReference>
<dbReference type="SUPFAM" id="SSF52540">
    <property type="entry name" value="P-loop containing nucleoside triphosphate hydrolases"/>
    <property type="match status" value="1"/>
</dbReference>
<dbReference type="CDD" id="cd18548">
    <property type="entry name" value="ABC_6TM_Tm287_like"/>
    <property type="match status" value="1"/>
</dbReference>
<keyword evidence="5" id="KW-0547">Nucleotide-binding</keyword>
<dbReference type="Gene3D" id="1.20.1560.10">
    <property type="entry name" value="ABC transporter type 1, transmembrane domain"/>
    <property type="match status" value="1"/>
</dbReference>
<feature type="transmembrane region" description="Helical" evidence="10">
    <location>
        <begin position="176"/>
        <end position="194"/>
    </location>
</feature>
<dbReference type="InterPro" id="IPR036640">
    <property type="entry name" value="ABC1_TM_sf"/>
</dbReference>
<evidence type="ECO:0000256" key="4">
    <source>
        <dbReference type="ARBA" id="ARBA00022692"/>
    </source>
</evidence>
<dbReference type="Proteomes" id="UP000772566">
    <property type="component" value="Unassembled WGS sequence"/>
</dbReference>
<feature type="transmembrane region" description="Helical" evidence="10">
    <location>
        <begin position="321"/>
        <end position="344"/>
    </location>
</feature>
<dbReference type="PANTHER" id="PTHR43394">
    <property type="entry name" value="ATP-DEPENDENT PERMEASE MDL1, MITOCHONDRIAL"/>
    <property type="match status" value="1"/>
</dbReference>
<dbReference type="GO" id="GO:0015421">
    <property type="term" value="F:ABC-type oligopeptide transporter activity"/>
    <property type="evidence" value="ECO:0007669"/>
    <property type="project" value="TreeGrafter"/>
</dbReference>
<dbReference type="Gene3D" id="3.40.50.300">
    <property type="entry name" value="P-loop containing nucleotide triphosphate hydrolases"/>
    <property type="match status" value="1"/>
</dbReference>
<dbReference type="PROSITE" id="PS50893">
    <property type="entry name" value="ABC_TRANSPORTER_2"/>
    <property type="match status" value="1"/>
</dbReference>
<proteinExistence type="inferred from homology"/>
<dbReference type="GO" id="GO:0016887">
    <property type="term" value="F:ATP hydrolysis activity"/>
    <property type="evidence" value="ECO:0007669"/>
    <property type="project" value="InterPro"/>
</dbReference>
<feature type="domain" description="ABC transporter" evidence="11">
    <location>
        <begin position="377"/>
        <end position="613"/>
    </location>
</feature>
<evidence type="ECO:0000256" key="2">
    <source>
        <dbReference type="ARBA" id="ARBA00022448"/>
    </source>
</evidence>
<organism evidence="13 14">
    <name type="scientific">Lancefieldella parvula</name>
    <dbReference type="NCBI Taxonomy" id="1382"/>
    <lineage>
        <taxon>Bacteria</taxon>
        <taxon>Bacillati</taxon>
        <taxon>Actinomycetota</taxon>
        <taxon>Coriobacteriia</taxon>
        <taxon>Coriobacteriales</taxon>
        <taxon>Atopobiaceae</taxon>
        <taxon>Lancefieldella</taxon>
    </lineage>
</organism>
<dbReference type="InterPro" id="IPR003439">
    <property type="entry name" value="ABC_transporter-like_ATP-bd"/>
</dbReference>
<dbReference type="PROSITE" id="PS00211">
    <property type="entry name" value="ABC_TRANSPORTER_1"/>
    <property type="match status" value="1"/>
</dbReference>
<evidence type="ECO:0000256" key="9">
    <source>
        <dbReference type="ARBA" id="ARBA00023455"/>
    </source>
</evidence>
<gene>
    <name evidence="13" type="ORF">HXK23_01040</name>
</gene>
<evidence type="ECO:0000256" key="8">
    <source>
        <dbReference type="ARBA" id="ARBA00023136"/>
    </source>
</evidence>
<dbReference type="SUPFAM" id="SSF90123">
    <property type="entry name" value="ABC transporter transmembrane region"/>
    <property type="match status" value="1"/>
</dbReference>
<dbReference type="SMART" id="SM00382">
    <property type="entry name" value="AAA"/>
    <property type="match status" value="1"/>
</dbReference>
<feature type="transmembrane region" description="Helical" evidence="10">
    <location>
        <begin position="100"/>
        <end position="123"/>
    </location>
</feature>
<keyword evidence="3" id="KW-1003">Cell membrane</keyword>
<keyword evidence="2" id="KW-0813">Transport</keyword>
<reference evidence="13" key="1">
    <citation type="submission" date="2020-04" db="EMBL/GenBank/DDBJ databases">
        <title>Deep metagenomics examines the oral microbiome during advanced dental caries in children, revealing novel taxa and co-occurrences with host molecules.</title>
        <authorList>
            <person name="Baker J.L."/>
            <person name="Morton J.T."/>
            <person name="Dinis M."/>
            <person name="Alvarez R."/>
            <person name="Tran N.C."/>
            <person name="Knight R."/>
            <person name="Edlund A."/>
        </authorList>
    </citation>
    <scope>NUCLEOTIDE SEQUENCE</scope>
    <source>
        <strain evidence="13">JCVI_22A_bin.2</strain>
    </source>
</reference>
<comment type="similarity">
    <text evidence="9">Belongs to the ABC transporter superfamily. Siderophore-Fe(3+) uptake transporter (SIUT) (TC 3.A.1.21) family.</text>
</comment>
<dbReference type="InterPro" id="IPR011527">
    <property type="entry name" value="ABC1_TM_dom"/>
</dbReference>
<evidence type="ECO:0000313" key="14">
    <source>
        <dbReference type="Proteomes" id="UP000772566"/>
    </source>
</evidence>
<keyword evidence="7 10" id="KW-1133">Transmembrane helix</keyword>
<dbReference type="PROSITE" id="PS50929">
    <property type="entry name" value="ABC_TM1F"/>
    <property type="match status" value="1"/>
</dbReference>
<evidence type="ECO:0000256" key="6">
    <source>
        <dbReference type="ARBA" id="ARBA00022840"/>
    </source>
</evidence>
<evidence type="ECO:0000256" key="5">
    <source>
        <dbReference type="ARBA" id="ARBA00022741"/>
    </source>
</evidence>
<evidence type="ECO:0000256" key="7">
    <source>
        <dbReference type="ARBA" id="ARBA00022989"/>
    </source>
</evidence>
<keyword evidence="8 10" id="KW-0472">Membrane</keyword>
<dbReference type="PANTHER" id="PTHR43394:SF1">
    <property type="entry name" value="ATP-BINDING CASSETTE SUB-FAMILY B MEMBER 10, MITOCHONDRIAL"/>
    <property type="match status" value="1"/>
</dbReference>
<comment type="caution">
    <text evidence="13">The sequence shown here is derived from an EMBL/GenBank/DDBJ whole genome shotgun (WGS) entry which is preliminary data.</text>
</comment>
<feature type="domain" description="ABC transmembrane type-1" evidence="12">
    <location>
        <begin position="59"/>
        <end position="342"/>
    </location>
</feature>
<dbReference type="Pfam" id="PF00005">
    <property type="entry name" value="ABC_tran"/>
    <property type="match status" value="1"/>
</dbReference>
<comment type="subcellular location">
    <subcellularLocation>
        <location evidence="1">Cell inner membrane</location>
        <topology evidence="1">Multi-pass membrane protein</topology>
    </subcellularLocation>
</comment>
<dbReference type="FunFam" id="3.40.50.300:FF:000221">
    <property type="entry name" value="Multidrug ABC transporter ATP-binding protein"/>
    <property type="match status" value="1"/>
</dbReference>
<dbReference type="AlphaFoldDB" id="A0A930YQF0"/>
<keyword evidence="6 13" id="KW-0067">ATP-binding</keyword>
<evidence type="ECO:0000259" key="12">
    <source>
        <dbReference type="PROSITE" id="PS50929"/>
    </source>
</evidence>
<dbReference type="InterPro" id="IPR027417">
    <property type="entry name" value="P-loop_NTPase"/>
</dbReference>
<evidence type="ECO:0000256" key="1">
    <source>
        <dbReference type="ARBA" id="ARBA00004429"/>
    </source>
</evidence>
<evidence type="ECO:0000259" key="11">
    <source>
        <dbReference type="PROSITE" id="PS50893"/>
    </source>
</evidence>